<feature type="domain" description="Ketoreductase" evidence="4">
    <location>
        <begin position="8"/>
        <end position="198"/>
    </location>
</feature>
<dbReference type="PRINTS" id="PR00081">
    <property type="entry name" value="GDHRDH"/>
</dbReference>
<keyword evidence="6" id="KW-1185">Reference proteome</keyword>
<organism evidence="5 6">
    <name type="scientific">Nakamurella leprariae</name>
    <dbReference type="NCBI Taxonomy" id="2803911"/>
    <lineage>
        <taxon>Bacteria</taxon>
        <taxon>Bacillati</taxon>
        <taxon>Actinomycetota</taxon>
        <taxon>Actinomycetes</taxon>
        <taxon>Nakamurellales</taxon>
        <taxon>Nakamurellaceae</taxon>
        <taxon>Nakamurella</taxon>
    </lineage>
</organism>
<dbReference type="InterPro" id="IPR002347">
    <property type="entry name" value="SDR_fam"/>
</dbReference>
<evidence type="ECO:0000256" key="2">
    <source>
        <dbReference type="ARBA" id="ARBA00023002"/>
    </source>
</evidence>
<dbReference type="PANTHER" id="PTHR44196:SF1">
    <property type="entry name" value="DEHYDROGENASE_REDUCTASE SDR FAMILY MEMBER 7B"/>
    <property type="match status" value="1"/>
</dbReference>
<protein>
    <submittedName>
        <fullName evidence="5">SDR family oxidoreductase</fullName>
    </submittedName>
</protein>
<dbReference type="InterPro" id="IPR057326">
    <property type="entry name" value="KR_dom"/>
</dbReference>
<accession>A0A939C0A4</accession>
<dbReference type="Pfam" id="PF00106">
    <property type="entry name" value="adh_short"/>
    <property type="match status" value="1"/>
</dbReference>
<reference evidence="5" key="1">
    <citation type="submission" date="2021-01" db="EMBL/GenBank/DDBJ databases">
        <title>YIM 132084 draft genome.</title>
        <authorList>
            <person name="An D."/>
        </authorList>
    </citation>
    <scope>NUCLEOTIDE SEQUENCE</scope>
    <source>
        <strain evidence="5">YIM 132084</strain>
    </source>
</reference>
<evidence type="ECO:0000259" key="4">
    <source>
        <dbReference type="SMART" id="SM00822"/>
    </source>
</evidence>
<evidence type="ECO:0000313" key="5">
    <source>
        <dbReference type="EMBL" id="MBM9468551.1"/>
    </source>
</evidence>
<dbReference type="SUPFAM" id="SSF51735">
    <property type="entry name" value="NAD(P)-binding Rossmann-fold domains"/>
    <property type="match status" value="1"/>
</dbReference>
<dbReference type="InterPro" id="IPR036291">
    <property type="entry name" value="NAD(P)-bd_dom_sf"/>
</dbReference>
<dbReference type="EMBL" id="JAERWK010000019">
    <property type="protein sequence ID" value="MBM9468551.1"/>
    <property type="molecule type" value="Genomic_DNA"/>
</dbReference>
<evidence type="ECO:0000256" key="1">
    <source>
        <dbReference type="ARBA" id="ARBA00006484"/>
    </source>
</evidence>
<evidence type="ECO:0000256" key="3">
    <source>
        <dbReference type="RuleBase" id="RU000363"/>
    </source>
</evidence>
<dbReference type="GO" id="GO:0016616">
    <property type="term" value="F:oxidoreductase activity, acting on the CH-OH group of donors, NAD or NADP as acceptor"/>
    <property type="evidence" value="ECO:0007669"/>
    <property type="project" value="UniProtKB-ARBA"/>
</dbReference>
<dbReference type="SMART" id="SM00822">
    <property type="entry name" value="PKS_KR"/>
    <property type="match status" value="1"/>
</dbReference>
<comment type="caution">
    <text evidence="5">The sequence shown here is derived from an EMBL/GenBank/DDBJ whole genome shotgun (WGS) entry which is preliminary data.</text>
</comment>
<dbReference type="PANTHER" id="PTHR44196">
    <property type="entry name" value="DEHYDROGENASE/REDUCTASE SDR FAMILY MEMBER 7B"/>
    <property type="match status" value="1"/>
</dbReference>
<dbReference type="AlphaFoldDB" id="A0A939C0A4"/>
<gene>
    <name evidence="5" type="ORF">JL106_14800</name>
</gene>
<dbReference type="RefSeq" id="WP_205261505.1">
    <property type="nucleotide sequence ID" value="NZ_JAERWK010000019.1"/>
</dbReference>
<sequence length="245" mass="25022">MSGPLEGAVALVTGASSGIGAAISRRLARLGATVVLVGRRADALDGVRQEIEAAGGAAETAIADVADLSAITAAIDGTVQRHGRLDVVVSSAGVASLAPFVPAEPGSWQSMIDANVSGFVNTAHTAMPHLLAAAADGPRGVADFVSISSTSGRRPLAGNNIYSATKHAVTALSEAMRQEVTERMVRVGIVSPGMVDTPMTEAYRSVASSVFLTVDDVADAVEFMITRPAGTAINEMIMRSTHQAV</sequence>
<comment type="similarity">
    <text evidence="1 3">Belongs to the short-chain dehydrogenases/reductases (SDR) family.</text>
</comment>
<keyword evidence="2" id="KW-0560">Oxidoreductase</keyword>
<dbReference type="PRINTS" id="PR00080">
    <property type="entry name" value="SDRFAMILY"/>
</dbReference>
<name>A0A939C0A4_9ACTN</name>
<dbReference type="Gene3D" id="3.40.50.720">
    <property type="entry name" value="NAD(P)-binding Rossmann-like Domain"/>
    <property type="match status" value="1"/>
</dbReference>
<dbReference type="FunFam" id="3.40.50.720:FF:000047">
    <property type="entry name" value="NADP-dependent L-serine/L-allo-threonine dehydrogenase"/>
    <property type="match status" value="1"/>
</dbReference>
<proteinExistence type="inferred from homology"/>
<evidence type="ECO:0000313" key="6">
    <source>
        <dbReference type="Proteomes" id="UP000663792"/>
    </source>
</evidence>
<dbReference type="PROSITE" id="PS00061">
    <property type="entry name" value="ADH_SHORT"/>
    <property type="match status" value="1"/>
</dbReference>
<dbReference type="GO" id="GO:0016020">
    <property type="term" value="C:membrane"/>
    <property type="evidence" value="ECO:0007669"/>
    <property type="project" value="TreeGrafter"/>
</dbReference>
<dbReference type="Proteomes" id="UP000663792">
    <property type="component" value="Unassembled WGS sequence"/>
</dbReference>
<dbReference type="InterPro" id="IPR020904">
    <property type="entry name" value="Sc_DH/Rdtase_CS"/>
</dbReference>